<keyword evidence="6" id="KW-1185">Reference proteome</keyword>
<dbReference type="EMBL" id="JBHLUU010000117">
    <property type="protein sequence ID" value="MFC0477115.1"/>
    <property type="molecule type" value="Genomic_DNA"/>
</dbReference>
<organism evidence="5 6">
    <name type="scientific">Robertmurraya beringensis</name>
    <dbReference type="NCBI Taxonomy" id="641660"/>
    <lineage>
        <taxon>Bacteria</taxon>
        <taxon>Bacillati</taxon>
        <taxon>Bacillota</taxon>
        <taxon>Bacilli</taxon>
        <taxon>Bacillales</taxon>
        <taxon>Bacillaceae</taxon>
        <taxon>Robertmurraya</taxon>
    </lineage>
</organism>
<dbReference type="RefSeq" id="WP_377058757.1">
    <property type="nucleotide sequence ID" value="NZ_JBHLUU010000117.1"/>
</dbReference>
<evidence type="ECO:0000313" key="6">
    <source>
        <dbReference type="Proteomes" id="UP001589738"/>
    </source>
</evidence>
<dbReference type="Proteomes" id="UP001589738">
    <property type="component" value="Unassembled WGS sequence"/>
</dbReference>
<dbReference type="InterPro" id="IPR023187">
    <property type="entry name" value="Tscrpt_reg_MarR-type_CS"/>
</dbReference>
<evidence type="ECO:0000313" key="5">
    <source>
        <dbReference type="EMBL" id="MFC0477115.1"/>
    </source>
</evidence>
<dbReference type="PROSITE" id="PS01117">
    <property type="entry name" value="HTH_MARR_1"/>
    <property type="match status" value="1"/>
</dbReference>
<dbReference type="PRINTS" id="PR00598">
    <property type="entry name" value="HTHMARR"/>
</dbReference>
<dbReference type="PROSITE" id="PS50995">
    <property type="entry name" value="HTH_MARR_2"/>
    <property type="match status" value="1"/>
</dbReference>
<comment type="caution">
    <text evidence="5">The sequence shown here is derived from an EMBL/GenBank/DDBJ whole genome shotgun (WGS) entry which is preliminary data.</text>
</comment>
<dbReference type="InterPro" id="IPR036390">
    <property type="entry name" value="WH_DNA-bd_sf"/>
</dbReference>
<dbReference type="PANTHER" id="PTHR42756">
    <property type="entry name" value="TRANSCRIPTIONAL REGULATOR, MARR"/>
    <property type="match status" value="1"/>
</dbReference>
<evidence type="ECO:0000259" key="4">
    <source>
        <dbReference type="PROSITE" id="PS50995"/>
    </source>
</evidence>
<feature type="domain" description="HTH marR-type" evidence="4">
    <location>
        <begin position="6"/>
        <end position="138"/>
    </location>
</feature>
<sequence>MDKICSNEPYLLLMQTTKAIQECIKANVTKHDLSVTEFSVLEVLYHQGTQTIHQVGSSILVASGSMTYVVDKLVQKGFLERNICPGDRRAIHISLSDNGRKLMDVLIPEHQVLIDSMFASLNRHEVNSLIDVLRKTKLKVEEHKLT</sequence>
<keyword evidence="2" id="KW-0238">DNA-binding</keyword>
<keyword evidence="3" id="KW-0804">Transcription</keyword>
<dbReference type="InterPro" id="IPR036388">
    <property type="entry name" value="WH-like_DNA-bd_sf"/>
</dbReference>
<gene>
    <name evidence="5" type="ORF">ACFFHF_18080</name>
</gene>
<evidence type="ECO:0000256" key="1">
    <source>
        <dbReference type="ARBA" id="ARBA00023015"/>
    </source>
</evidence>
<dbReference type="PANTHER" id="PTHR42756:SF1">
    <property type="entry name" value="TRANSCRIPTIONAL REPRESSOR OF EMRAB OPERON"/>
    <property type="match status" value="1"/>
</dbReference>
<keyword evidence="1" id="KW-0805">Transcription regulation</keyword>
<protein>
    <submittedName>
        <fullName evidence="5">MarR family winged helix-turn-helix transcriptional regulator</fullName>
    </submittedName>
</protein>
<dbReference type="Gene3D" id="1.10.10.10">
    <property type="entry name" value="Winged helix-like DNA-binding domain superfamily/Winged helix DNA-binding domain"/>
    <property type="match status" value="1"/>
</dbReference>
<reference evidence="5 6" key="1">
    <citation type="submission" date="2024-09" db="EMBL/GenBank/DDBJ databases">
        <authorList>
            <person name="Sun Q."/>
            <person name="Mori K."/>
        </authorList>
    </citation>
    <scope>NUCLEOTIDE SEQUENCE [LARGE SCALE GENOMIC DNA]</scope>
    <source>
        <strain evidence="5 6">CGMCC 1.9126</strain>
    </source>
</reference>
<dbReference type="SUPFAM" id="SSF46785">
    <property type="entry name" value="Winged helix' DNA-binding domain"/>
    <property type="match status" value="1"/>
</dbReference>
<dbReference type="Pfam" id="PF01047">
    <property type="entry name" value="MarR"/>
    <property type="match status" value="1"/>
</dbReference>
<accession>A0ABV6KW39</accession>
<dbReference type="InterPro" id="IPR000835">
    <property type="entry name" value="HTH_MarR-typ"/>
</dbReference>
<dbReference type="SMART" id="SM00347">
    <property type="entry name" value="HTH_MARR"/>
    <property type="match status" value="1"/>
</dbReference>
<proteinExistence type="predicted"/>
<evidence type="ECO:0000256" key="2">
    <source>
        <dbReference type="ARBA" id="ARBA00023125"/>
    </source>
</evidence>
<evidence type="ECO:0000256" key="3">
    <source>
        <dbReference type="ARBA" id="ARBA00023163"/>
    </source>
</evidence>
<name>A0ABV6KW39_9BACI</name>